<evidence type="ECO:0008006" key="2">
    <source>
        <dbReference type="Google" id="ProtNLM"/>
    </source>
</evidence>
<reference evidence="1" key="1">
    <citation type="submission" date="2018-05" db="EMBL/GenBank/DDBJ databases">
        <authorList>
            <person name="Lanie J.A."/>
            <person name="Ng W.-L."/>
            <person name="Kazmierczak K.M."/>
            <person name="Andrzejewski T.M."/>
            <person name="Davidsen T.M."/>
            <person name="Wayne K.J."/>
            <person name="Tettelin H."/>
            <person name="Glass J.I."/>
            <person name="Rusch D."/>
            <person name="Podicherti R."/>
            <person name="Tsui H.-C.T."/>
            <person name="Winkler M.E."/>
        </authorList>
    </citation>
    <scope>NUCLEOTIDE SEQUENCE</scope>
</reference>
<dbReference type="EMBL" id="UINC01003319">
    <property type="protein sequence ID" value="SVA05265.1"/>
    <property type="molecule type" value="Genomic_DNA"/>
</dbReference>
<dbReference type="AlphaFoldDB" id="A0A381SMK4"/>
<name>A0A381SMK4_9ZZZZ</name>
<protein>
    <recommendedName>
        <fullName evidence="2">Bulb-type lectin domain-containing protein</fullName>
    </recommendedName>
</protein>
<dbReference type="PANTHER" id="PTHR42754:SF1">
    <property type="entry name" value="LIPOPROTEIN"/>
    <property type="match status" value="1"/>
</dbReference>
<dbReference type="SUPFAM" id="SSF50998">
    <property type="entry name" value="Quinoprotein alcohol dehydrogenase-like"/>
    <property type="match status" value="1"/>
</dbReference>
<gene>
    <name evidence="1" type="ORF">METZ01_LOCUS58119</name>
</gene>
<dbReference type="PANTHER" id="PTHR42754">
    <property type="entry name" value="ENDOGLUCANASE"/>
    <property type="match status" value="1"/>
</dbReference>
<proteinExistence type="predicted"/>
<accession>A0A381SMK4</accession>
<dbReference type="InterPro" id="IPR011047">
    <property type="entry name" value="Quinoprotein_ADH-like_sf"/>
</dbReference>
<evidence type="ECO:0000313" key="1">
    <source>
        <dbReference type="EMBL" id="SVA05265.1"/>
    </source>
</evidence>
<sequence length="409" mass="44360">MILGLCLFVLCCEEETAEDDCAGTPDGNSLCGCTDSTATNYDSLATDDDGSCEYLVNGIPVKWLRTFSISSGSSSDESWCVRQASDGGFIIAGATNYTGLLIKTDSNGEEEWRELYDNSTSLYSVRQTSGGGFIATGYYECDTLPGCYPDIYLLKTNGSGSIEWEQSFGTAENNDWARDVIETQDGNFVITGTWDDDGWNSKAMLRKYSDTGSLIWSQTFTSSVANEGNSLIEASDGSLILAGYSGTQHGAYKHFMVKTSSEGDQIWKKKNESVGDALLYAVCEAPDGGYVAAGFCNSWRTNFLVERNGSGNIEWENCFIEESSNYGYYDIIPSSGGGYYLIDDVCYLTKTDETGNIIFSVRLSHVNQSVIELDDGDLVIGGFGFREGNSGGPISLLRLDPSNLNPVAN</sequence>
<organism evidence="1">
    <name type="scientific">marine metagenome</name>
    <dbReference type="NCBI Taxonomy" id="408172"/>
    <lineage>
        <taxon>unclassified sequences</taxon>
        <taxon>metagenomes</taxon>
        <taxon>ecological metagenomes</taxon>
    </lineage>
</organism>